<proteinExistence type="predicted"/>
<comment type="caution">
    <text evidence="2">The sequence shown here is derived from an EMBL/GenBank/DDBJ whole genome shotgun (WGS) entry which is preliminary data.</text>
</comment>
<organism evidence="2 3">
    <name type="scientific">Amphibalanus amphitrite</name>
    <name type="common">Striped barnacle</name>
    <name type="synonym">Balanus amphitrite</name>
    <dbReference type="NCBI Taxonomy" id="1232801"/>
    <lineage>
        <taxon>Eukaryota</taxon>
        <taxon>Metazoa</taxon>
        <taxon>Ecdysozoa</taxon>
        <taxon>Arthropoda</taxon>
        <taxon>Crustacea</taxon>
        <taxon>Multicrustacea</taxon>
        <taxon>Cirripedia</taxon>
        <taxon>Thoracica</taxon>
        <taxon>Thoracicalcarea</taxon>
        <taxon>Balanomorpha</taxon>
        <taxon>Balanoidea</taxon>
        <taxon>Balanidae</taxon>
        <taxon>Amphibalaninae</taxon>
        <taxon>Amphibalanus</taxon>
    </lineage>
</organism>
<evidence type="ECO:0000313" key="3">
    <source>
        <dbReference type="Proteomes" id="UP000440578"/>
    </source>
</evidence>
<dbReference type="EMBL" id="VIIS01001754">
    <property type="protein sequence ID" value="KAF0293292.1"/>
    <property type="molecule type" value="Genomic_DNA"/>
</dbReference>
<sequence length="236" mass="24729">MLTLRVCPLQALLAEFGREPPVAASPDSCGDGPPPPPPPPVVTLTPQRGEGADQAGGAAGRPPPPLLPYTSPQNGHGHFFMPGMGGDTPTSLGVSKRNTPDSPHVLAALQQISAGLITVAEASIQYDIPIPTLYVNMRRQGVKARGRVGMAGKRKPRGVMSAEMRDALEEIRAGTITASKASRKYNITLPRLVSWMRKTGVKSAYAKGPMAMQAASVAPPAVPVPIPSPVPEMRLA</sequence>
<dbReference type="OrthoDB" id="6395392at2759"/>
<evidence type="ECO:0000313" key="2">
    <source>
        <dbReference type="EMBL" id="KAF0293292.1"/>
    </source>
</evidence>
<dbReference type="Proteomes" id="UP000440578">
    <property type="component" value="Unassembled WGS sequence"/>
</dbReference>
<accession>A0A6A4VRH4</accession>
<feature type="region of interest" description="Disordered" evidence="1">
    <location>
        <begin position="20"/>
        <end position="72"/>
    </location>
</feature>
<evidence type="ECO:0000256" key="1">
    <source>
        <dbReference type="SAM" id="MobiDB-lite"/>
    </source>
</evidence>
<feature type="compositionally biased region" description="Pro residues" evidence="1">
    <location>
        <begin position="32"/>
        <end position="41"/>
    </location>
</feature>
<keyword evidence="3" id="KW-1185">Reference proteome</keyword>
<dbReference type="AlphaFoldDB" id="A0A6A4VRH4"/>
<name>A0A6A4VRH4_AMPAM</name>
<feature type="compositionally biased region" description="Low complexity" evidence="1">
    <location>
        <begin position="47"/>
        <end position="56"/>
    </location>
</feature>
<evidence type="ECO:0008006" key="4">
    <source>
        <dbReference type="Google" id="ProtNLM"/>
    </source>
</evidence>
<protein>
    <recommendedName>
        <fullName evidence="4">HTH psq-type domain-containing protein</fullName>
    </recommendedName>
</protein>
<reference evidence="2 3" key="1">
    <citation type="submission" date="2019-07" db="EMBL/GenBank/DDBJ databases">
        <title>Draft genome assembly of a fouling barnacle, Amphibalanus amphitrite (Darwin, 1854): The first reference genome for Thecostraca.</title>
        <authorList>
            <person name="Kim W."/>
        </authorList>
    </citation>
    <scope>NUCLEOTIDE SEQUENCE [LARGE SCALE GENOMIC DNA]</scope>
    <source>
        <strain evidence="2">SNU_AA5</strain>
        <tissue evidence="2">Soma without cirri and trophi</tissue>
    </source>
</reference>
<gene>
    <name evidence="2" type="ORF">FJT64_008820</name>
</gene>